<dbReference type="RefSeq" id="WP_166653883.1">
    <property type="nucleotide sequence ID" value="NZ_SNZH01000002.1"/>
</dbReference>
<organism evidence="1 2">
    <name type="scientific">Tahibacter aquaticus</name>
    <dbReference type="NCBI Taxonomy" id="520092"/>
    <lineage>
        <taxon>Bacteria</taxon>
        <taxon>Pseudomonadati</taxon>
        <taxon>Pseudomonadota</taxon>
        <taxon>Gammaproteobacteria</taxon>
        <taxon>Lysobacterales</taxon>
        <taxon>Rhodanobacteraceae</taxon>
        <taxon>Tahibacter</taxon>
    </lineage>
</organism>
<dbReference type="AlphaFoldDB" id="A0A4R6Z7S7"/>
<dbReference type="Proteomes" id="UP000295293">
    <property type="component" value="Unassembled WGS sequence"/>
</dbReference>
<gene>
    <name evidence="1" type="ORF">DFR29_102497</name>
</gene>
<dbReference type="EMBL" id="SNZH01000002">
    <property type="protein sequence ID" value="TDR47835.1"/>
    <property type="molecule type" value="Genomic_DNA"/>
</dbReference>
<proteinExistence type="predicted"/>
<accession>A0A4R6Z7S7</accession>
<reference evidence="1 2" key="1">
    <citation type="submission" date="2019-03" db="EMBL/GenBank/DDBJ databases">
        <title>Genomic Encyclopedia of Type Strains, Phase IV (KMG-IV): sequencing the most valuable type-strain genomes for metagenomic binning, comparative biology and taxonomic classification.</title>
        <authorList>
            <person name="Goeker M."/>
        </authorList>
    </citation>
    <scope>NUCLEOTIDE SEQUENCE [LARGE SCALE GENOMIC DNA]</scope>
    <source>
        <strain evidence="1 2">DSM 21667</strain>
    </source>
</reference>
<name>A0A4R6Z7S7_9GAMM</name>
<evidence type="ECO:0000313" key="2">
    <source>
        <dbReference type="Proteomes" id="UP000295293"/>
    </source>
</evidence>
<keyword evidence="2" id="KW-1185">Reference proteome</keyword>
<sequence length="53" mass="5739">MNVLSNETFDFEYFIGGCVQLALTSGNLVHCQATYLAVERDLFPPPATGESAT</sequence>
<comment type="caution">
    <text evidence="1">The sequence shown here is derived from an EMBL/GenBank/DDBJ whole genome shotgun (WGS) entry which is preliminary data.</text>
</comment>
<protein>
    <submittedName>
        <fullName evidence="1">Uncharacterized protein</fullName>
    </submittedName>
</protein>
<evidence type="ECO:0000313" key="1">
    <source>
        <dbReference type="EMBL" id="TDR47835.1"/>
    </source>
</evidence>